<dbReference type="InterPro" id="IPR001547">
    <property type="entry name" value="Glyco_hydro_5"/>
</dbReference>
<dbReference type="AlphaFoldDB" id="A0A2T5C3S4"/>
<evidence type="ECO:0000256" key="1">
    <source>
        <dbReference type="ARBA" id="ARBA00009865"/>
    </source>
</evidence>
<evidence type="ECO:0000256" key="3">
    <source>
        <dbReference type="ARBA" id="ARBA00023295"/>
    </source>
</evidence>
<dbReference type="InterPro" id="IPR018087">
    <property type="entry name" value="Glyco_hydro_5_CS"/>
</dbReference>
<dbReference type="Gene3D" id="2.60.120.200">
    <property type="match status" value="1"/>
</dbReference>
<comment type="similarity">
    <text evidence="1">Belongs to the glycosyl hydrolase 43 family.</text>
</comment>
<evidence type="ECO:0000256" key="6">
    <source>
        <dbReference type="SAM" id="SignalP"/>
    </source>
</evidence>
<protein>
    <submittedName>
        <fullName evidence="9">Beta-xylosidase</fullName>
    </submittedName>
</protein>
<keyword evidence="2" id="KW-0378">Hydrolase</keyword>
<proteinExistence type="inferred from homology"/>
<dbReference type="Pfam" id="PF04616">
    <property type="entry name" value="Glyco_hydro_43"/>
    <property type="match status" value="1"/>
</dbReference>
<feature type="active site" description="Proton acceptor" evidence="4">
    <location>
        <position position="422"/>
    </location>
</feature>
<feature type="domain" description="Glycoside hydrolase family 5" evidence="7">
    <location>
        <begin position="88"/>
        <end position="306"/>
    </location>
</feature>
<comment type="caution">
    <text evidence="9">The sequence shown here is derived from an EMBL/GenBank/DDBJ whole genome shotgun (WGS) entry which is preliminary data.</text>
</comment>
<dbReference type="SUPFAM" id="SSF49899">
    <property type="entry name" value="Concanavalin A-like lectins/glucanases"/>
    <property type="match status" value="1"/>
</dbReference>
<dbReference type="GO" id="GO:0004553">
    <property type="term" value="F:hydrolase activity, hydrolyzing O-glycosyl compounds"/>
    <property type="evidence" value="ECO:0007669"/>
    <property type="project" value="InterPro"/>
</dbReference>
<dbReference type="InterPro" id="IPR051795">
    <property type="entry name" value="Glycosyl_Hydrlase_43"/>
</dbReference>
<feature type="domain" description="Beta-xylosidase C-terminal Concanavalin A-like" evidence="8">
    <location>
        <begin position="703"/>
        <end position="890"/>
    </location>
</feature>
<keyword evidence="10" id="KW-1185">Reference proteome</keyword>
<dbReference type="InterPro" id="IPR017853">
    <property type="entry name" value="GH"/>
</dbReference>
<evidence type="ECO:0000259" key="7">
    <source>
        <dbReference type="Pfam" id="PF00150"/>
    </source>
</evidence>
<evidence type="ECO:0000313" key="10">
    <source>
        <dbReference type="Proteomes" id="UP000243525"/>
    </source>
</evidence>
<dbReference type="Gene3D" id="2.115.10.20">
    <property type="entry name" value="Glycosyl hydrolase domain, family 43"/>
    <property type="match status" value="1"/>
</dbReference>
<dbReference type="InterPro" id="IPR006710">
    <property type="entry name" value="Glyco_hydro_43"/>
</dbReference>
<sequence length="1195" mass="134170">MTRVTKMVIGLLFTFCSLTASAWQGMPTPQLHVEGRYLKDPHGNTVNLHGFAQTYSPWFNERGQYWTNYDVDGCLEYNQGIIDGVLNAGWKVNFLRLHMDPYWSNTPGCTPDGHELPNCFDEARFRKYLDEVFIPMAEYAISKGLYVVMRPPGVCPEVIGLEDDYNYAQYLMTVWDIVSSHPKIKNNDAIMFELANEPVKVKLADGSVGNNSQAHFDVLKAIFQPVVDRIRENGFHNVVWIPGSAYQAQYKGYAINPVEGENIGYAVHIYPGWFGSADGYEVFQREWDKNVKPVSDFAPIMITEMDWADEKYDSSWGKGYTGTAGADGFGANFKKIADDAGNASWLVFTNADLLAKFTDVAPAEGEPYTFLNDPEACPWPVYHWFQDYAETQYPRPDFSRRPTADNGDGTYTNPLIFADFPDPDVIRVDDTYYMVSTTMHIFPGATILKSYDLVNWEYCSNPLDKIESTPCYNMDAACDREEGLFRYGHGQWATSLKYNDGTYYLLFTTLEEGSYLLTASNPEGPWQKTKLSGSFYDPGLFFDDDGKTYVIFGINTLKIAELDDDFEVVPNSEKEVYSWTVKEGLEGSHLYKINGYYYIYGTYGGWPAYQVALRATSIYGPYEEKLLLNDDNIHQGALIETQTGEWWTILFYDKGAFGRLPNLQPVSWEDNWPVIGVDGKGVTTYTKPNVGREYPKNFLPTTDNFRNYQLGMQWGWNHNADDSKWSLTDRPGYLRLETVKVVEDLKHAPNTLTQRIFGYPDDLTHSYGTVKMDVENMQEGDVAGLAVFQDPYAYIGVKMVNGQKWLYQVNNSLATTGEEFTGTELYLRAIANYTTSQASFYYSLDNETYTKFGSDLDMKFDLSVFTGNKFCLFNFATQQTGGYVDFDWFTTEPVFTEDSYYDDSFVGYSEEELTLSDLLVEGGDIQLLTGGMSTFTVTAVYASGRTKDVTLSATYENSNPDIIEIVNGNIVANADGEATIAVSYKGELGDPMTSYFTVSSSTFPLSDELFDPSIWETGSFDETTGSLITGQYGFGGWQYAAGIDISDYKYLVVKLASAGACGASFRLFDSNNYWSSPAAYDLTGKTMQVVTLASMTNGDGAVVDPSHLYIVGFWSTGGCTIEIQDVYLSNTDDYIPTATDDIPLQDDYDENAIVDVYSMLGVKIRSGVIRRNATKGLPVGVYIVGGEKVVETRIW</sequence>
<dbReference type="OrthoDB" id="273314at2"/>
<dbReference type="Pfam" id="PF00150">
    <property type="entry name" value="Cellulase"/>
    <property type="match status" value="1"/>
</dbReference>
<dbReference type="Gene3D" id="3.20.20.80">
    <property type="entry name" value="Glycosidases"/>
    <property type="match status" value="1"/>
</dbReference>
<feature type="active site" description="Proton donor" evidence="4">
    <location>
        <position position="586"/>
    </location>
</feature>
<dbReference type="InterPro" id="IPR041542">
    <property type="entry name" value="GH43_C2"/>
</dbReference>
<dbReference type="InterPro" id="IPR013320">
    <property type="entry name" value="ConA-like_dom_sf"/>
</dbReference>
<evidence type="ECO:0000259" key="8">
    <source>
        <dbReference type="Pfam" id="PF17851"/>
    </source>
</evidence>
<evidence type="ECO:0000256" key="2">
    <source>
        <dbReference type="ARBA" id="ARBA00022801"/>
    </source>
</evidence>
<reference evidence="9 10" key="1">
    <citation type="submission" date="2018-04" db="EMBL/GenBank/DDBJ databases">
        <title>Genomic Encyclopedia of Archaeal and Bacterial Type Strains, Phase II (KMG-II): from individual species to whole genera.</title>
        <authorList>
            <person name="Goeker M."/>
        </authorList>
    </citation>
    <scope>NUCLEOTIDE SEQUENCE [LARGE SCALE GENOMIC DNA]</scope>
    <source>
        <strain evidence="9 10">DSM 28823</strain>
    </source>
</reference>
<gene>
    <name evidence="9" type="ORF">C8N47_1044</name>
</gene>
<dbReference type="PANTHER" id="PTHR42812:SF12">
    <property type="entry name" value="BETA-XYLOSIDASE-RELATED"/>
    <property type="match status" value="1"/>
</dbReference>
<feature type="chain" id="PRO_5015408779" evidence="6">
    <location>
        <begin position="23"/>
        <end position="1195"/>
    </location>
</feature>
<dbReference type="GO" id="GO:0000272">
    <property type="term" value="P:polysaccharide catabolic process"/>
    <property type="evidence" value="ECO:0007669"/>
    <property type="project" value="InterPro"/>
</dbReference>
<dbReference type="EMBL" id="QAAD01000004">
    <property type="protein sequence ID" value="PTN09460.1"/>
    <property type="molecule type" value="Genomic_DNA"/>
</dbReference>
<dbReference type="SUPFAM" id="SSF75005">
    <property type="entry name" value="Arabinanase/levansucrase/invertase"/>
    <property type="match status" value="1"/>
</dbReference>
<keyword evidence="3" id="KW-0326">Glycosidase</keyword>
<organism evidence="9 10">
    <name type="scientific">Mangrovibacterium marinum</name>
    <dbReference type="NCBI Taxonomy" id="1639118"/>
    <lineage>
        <taxon>Bacteria</taxon>
        <taxon>Pseudomonadati</taxon>
        <taxon>Bacteroidota</taxon>
        <taxon>Bacteroidia</taxon>
        <taxon>Marinilabiliales</taxon>
        <taxon>Prolixibacteraceae</taxon>
        <taxon>Mangrovibacterium</taxon>
    </lineage>
</organism>
<dbReference type="Proteomes" id="UP000243525">
    <property type="component" value="Unassembled WGS sequence"/>
</dbReference>
<evidence type="ECO:0000256" key="4">
    <source>
        <dbReference type="PIRSR" id="PIRSR606710-1"/>
    </source>
</evidence>
<dbReference type="Pfam" id="PF17851">
    <property type="entry name" value="GH43_C2"/>
    <property type="match status" value="1"/>
</dbReference>
<dbReference type="Gene3D" id="2.60.40.1080">
    <property type="match status" value="1"/>
</dbReference>
<keyword evidence="6" id="KW-0732">Signal</keyword>
<dbReference type="InterPro" id="IPR023296">
    <property type="entry name" value="Glyco_hydro_beta-prop_sf"/>
</dbReference>
<name>A0A2T5C3S4_9BACT</name>
<dbReference type="SUPFAM" id="SSF51445">
    <property type="entry name" value="(Trans)glycosidases"/>
    <property type="match status" value="1"/>
</dbReference>
<dbReference type="CDD" id="cd09001">
    <property type="entry name" value="GH43_FsAxh1-like"/>
    <property type="match status" value="1"/>
</dbReference>
<dbReference type="PANTHER" id="PTHR42812">
    <property type="entry name" value="BETA-XYLOSIDASE"/>
    <property type="match status" value="1"/>
</dbReference>
<accession>A0A2T5C3S4</accession>
<feature type="site" description="Important for catalytic activity, responsible for pKa modulation of the active site Glu and correct orientation of both the proton donor and substrate" evidence="5">
    <location>
        <position position="537"/>
    </location>
</feature>
<evidence type="ECO:0000256" key="5">
    <source>
        <dbReference type="PIRSR" id="PIRSR606710-2"/>
    </source>
</evidence>
<dbReference type="PROSITE" id="PS00659">
    <property type="entry name" value="GLYCOSYL_HYDROL_F5"/>
    <property type="match status" value="1"/>
</dbReference>
<evidence type="ECO:0000313" key="9">
    <source>
        <dbReference type="EMBL" id="PTN09460.1"/>
    </source>
</evidence>
<feature type="signal peptide" evidence="6">
    <location>
        <begin position="1"/>
        <end position="22"/>
    </location>
</feature>